<sequence length="239" mass="27737">MITILNQLKEFGVHSIISDEQIILEILEDIISEANQIDGLINDLLNKMENRNFKKVLLECPRLHLQRLNCTKAKMKIKGERVIYRSSLRHPINIRKLDYEVWPINERKSVLFLSEVMDRNIDDTAKFLMSMKTELPSQVQRMFTVYVVENEPVGVVFPHLEPDRDKEGRIFWIGIHPKFQGRGLGKDLHLIGLYRLRNDFNAVSYLGATEINNNPMRKIMIDNGCIESKNTVISLVYSG</sequence>
<dbReference type="EMBL" id="BORP01000003">
    <property type="protein sequence ID" value="GIO27284.1"/>
    <property type="molecule type" value="Genomic_DNA"/>
</dbReference>
<dbReference type="InterPro" id="IPR016181">
    <property type="entry name" value="Acyl_CoA_acyltransferase"/>
</dbReference>
<protein>
    <recommendedName>
        <fullName evidence="1">N-acetyltransferase domain-containing protein</fullName>
    </recommendedName>
</protein>
<gene>
    <name evidence="2" type="ORF">J43TS3_18950</name>
</gene>
<keyword evidence="3" id="KW-1185">Reference proteome</keyword>
<accession>A0A919X922</accession>
<dbReference type="Gene3D" id="3.40.630.30">
    <property type="match status" value="1"/>
</dbReference>
<proteinExistence type="predicted"/>
<feature type="domain" description="N-acetyltransferase" evidence="1">
    <location>
        <begin position="99"/>
        <end position="239"/>
    </location>
</feature>
<dbReference type="GO" id="GO:0016747">
    <property type="term" value="F:acyltransferase activity, transferring groups other than amino-acyl groups"/>
    <property type="evidence" value="ECO:0007669"/>
    <property type="project" value="InterPro"/>
</dbReference>
<dbReference type="Pfam" id="PF00583">
    <property type="entry name" value="Acetyltransf_1"/>
    <property type="match status" value="1"/>
</dbReference>
<organism evidence="2 3">
    <name type="scientific">Ornithinibacillus bavariensis</name>
    <dbReference type="NCBI Taxonomy" id="545502"/>
    <lineage>
        <taxon>Bacteria</taxon>
        <taxon>Bacillati</taxon>
        <taxon>Bacillota</taxon>
        <taxon>Bacilli</taxon>
        <taxon>Bacillales</taxon>
        <taxon>Bacillaceae</taxon>
        <taxon>Ornithinibacillus</taxon>
    </lineage>
</organism>
<dbReference type="InterPro" id="IPR000182">
    <property type="entry name" value="GNAT_dom"/>
</dbReference>
<dbReference type="Proteomes" id="UP000676917">
    <property type="component" value="Unassembled WGS sequence"/>
</dbReference>
<evidence type="ECO:0000313" key="2">
    <source>
        <dbReference type="EMBL" id="GIO27284.1"/>
    </source>
</evidence>
<dbReference type="PROSITE" id="PS51186">
    <property type="entry name" value="GNAT"/>
    <property type="match status" value="1"/>
</dbReference>
<dbReference type="SUPFAM" id="SSF55729">
    <property type="entry name" value="Acyl-CoA N-acyltransferases (Nat)"/>
    <property type="match status" value="1"/>
</dbReference>
<evidence type="ECO:0000313" key="3">
    <source>
        <dbReference type="Proteomes" id="UP000676917"/>
    </source>
</evidence>
<reference evidence="2" key="1">
    <citation type="submission" date="2021-03" db="EMBL/GenBank/DDBJ databases">
        <title>Antimicrobial resistance genes in bacteria isolated from Japanese honey, and their potential for conferring macrolide and lincosamide resistance in the American foulbrood pathogen Paenibacillus larvae.</title>
        <authorList>
            <person name="Okamoto M."/>
            <person name="Kumagai M."/>
            <person name="Kanamori H."/>
            <person name="Takamatsu D."/>
        </authorList>
    </citation>
    <scope>NUCLEOTIDE SEQUENCE</scope>
    <source>
        <strain evidence="2">J43TS3</strain>
    </source>
</reference>
<evidence type="ECO:0000259" key="1">
    <source>
        <dbReference type="PROSITE" id="PS51186"/>
    </source>
</evidence>
<dbReference type="AlphaFoldDB" id="A0A919X922"/>
<comment type="caution">
    <text evidence="2">The sequence shown here is derived from an EMBL/GenBank/DDBJ whole genome shotgun (WGS) entry which is preliminary data.</text>
</comment>
<name>A0A919X922_9BACI</name>
<dbReference type="CDD" id="cd04301">
    <property type="entry name" value="NAT_SF"/>
    <property type="match status" value="1"/>
</dbReference>